<evidence type="ECO:0000256" key="5">
    <source>
        <dbReference type="SAM" id="Phobius"/>
    </source>
</evidence>
<dbReference type="KEGG" id="vg:65131787"/>
<dbReference type="GeneID" id="65131787"/>
<keyword evidence="7" id="KW-1185">Reference proteome</keyword>
<dbReference type="InterPro" id="IPR006480">
    <property type="entry name" value="Phage_holin_4_1"/>
</dbReference>
<dbReference type="EMBL" id="MT774408">
    <property type="protein sequence ID" value="QOR57634.1"/>
    <property type="molecule type" value="Genomic_DNA"/>
</dbReference>
<evidence type="ECO:0000256" key="4">
    <source>
        <dbReference type="ARBA" id="ARBA00023136"/>
    </source>
</evidence>
<organism evidence="6 7">
    <name type="scientific">uncultured phage cr130_1</name>
    <dbReference type="NCBI Taxonomy" id="2772092"/>
    <lineage>
        <taxon>Viruses</taxon>
        <taxon>Duplodnaviria</taxon>
        <taxon>Heunggongvirae</taxon>
        <taxon>Uroviricota</taxon>
        <taxon>Caudoviricetes</taxon>
        <taxon>Crassvirales</taxon>
        <taxon>Suoliviridae</taxon>
        <taxon>Oafivirinae</taxon>
        <taxon>Chuhaivirus</taxon>
        <taxon>Chuhaivirus simiae</taxon>
    </lineage>
</organism>
<reference evidence="6 7" key="1">
    <citation type="submission" date="2020-07" db="EMBL/GenBank/DDBJ databases">
        <title>Taxonomic proposal: Crassvirales, a new order of highly abundant and diverse bacterial viruses.</title>
        <authorList>
            <person name="Shkoporov A.N."/>
            <person name="Stockdale S.R."/>
            <person name="Guerin E."/>
            <person name="Ross R.P."/>
            <person name="Hill C."/>
        </authorList>
    </citation>
    <scope>NUCLEOTIDE SEQUENCE [LARGE SCALE GENOMIC DNA]</scope>
</reference>
<feature type="transmembrane region" description="Helical" evidence="5">
    <location>
        <begin position="45"/>
        <end position="70"/>
    </location>
</feature>
<evidence type="ECO:0000256" key="1">
    <source>
        <dbReference type="ARBA" id="ARBA00004301"/>
    </source>
</evidence>
<proteinExistence type="predicted"/>
<accession>A0A7M1RU31</accession>
<keyword evidence="4 5" id="KW-0472">Membrane</keyword>
<sequence length="178" mass="19318">MTFTQSIGHVWSSITSAINSISGNTFVGKTMIATGALLTAYFTPIIGLLITCFTASFVDMLYGILVAKMLNSKITSSKTRKGTWNKIKAEFAIIALARLLEFTVIGTTGVFVLTGGATVIITLTELWSILENLNTLYPNGPWRSLGKYLKKKGEAYTGINLDFENKNGSDSNNKESNS</sequence>
<comment type="subcellular location">
    <subcellularLocation>
        <location evidence="1">Host membrane</location>
        <topology evidence="1">Multi-pass membrane protein</topology>
    </subcellularLocation>
</comment>
<evidence type="ECO:0000256" key="2">
    <source>
        <dbReference type="ARBA" id="ARBA00022692"/>
    </source>
</evidence>
<dbReference type="GO" id="GO:0033644">
    <property type="term" value="C:host cell membrane"/>
    <property type="evidence" value="ECO:0007669"/>
    <property type="project" value="UniProtKB-SubCell"/>
</dbReference>
<dbReference type="RefSeq" id="YP_010113274.1">
    <property type="nucleotide sequence ID" value="NC_055901.1"/>
</dbReference>
<protein>
    <submittedName>
        <fullName evidence="6">Holin</fullName>
    </submittedName>
</protein>
<name>A0A7M1RU31_9CAUD</name>
<dbReference type="Proteomes" id="UP000594028">
    <property type="component" value="Segment"/>
</dbReference>
<evidence type="ECO:0000313" key="7">
    <source>
        <dbReference type="Proteomes" id="UP000594028"/>
    </source>
</evidence>
<feature type="transmembrane region" description="Helical" evidence="5">
    <location>
        <begin position="91"/>
        <end position="124"/>
    </location>
</feature>
<evidence type="ECO:0000313" key="6">
    <source>
        <dbReference type="EMBL" id="QOR57634.1"/>
    </source>
</evidence>
<dbReference type="Pfam" id="PF05105">
    <property type="entry name" value="Phage_holin_4_1"/>
    <property type="match status" value="1"/>
</dbReference>
<evidence type="ECO:0000256" key="3">
    <source>
        <dbReference type="ARBA" id="ARBA00022989"/>
    </source>
</evidence>
<keyword evidence="2 5" id="KW-0812">Transmembrane</keyword>
<keyword evidence="3 5" id="KW-1133">Transmembrane helix</keyword>